<dbReference type="GeneID" id="20238675"/>
<proteinExistence type="predicted"/>
<evidence type="ECO:0000256" key="3">
    <source>
        <dbReference type="ARBA" id="ARBA00022989"/>
    </source>
</evidence>
<protein>
    <submittedName>
        <fullName evidence="6">Uncharacterized protein</fullName>
    </submittedName>
</protein>
<feature type="transmembrane region" description="Helical" evidence="5">
    <location>
        <begin position="129"/>
        <end position="152"/>
    </location>
</feature>
<dbReference type="OMA" id="FCNWIAF"/>
<dbReference type="KEGG" id="lgi:LOTGIDRAFT_161343"/>
<dbReference type="Proteomes" id="UP000030746">
    <property type="component" value="Unassembled WGS sequence"/>
</dbReference>
<keyword evidence="3 5" id="KW-1133">Transmembrane helix</keyword>
<evidence type="ECO:0000256" key="5">
    <source>
        <dbReference type="SAM" id="Phobius"/>
    </source>
</evidence>
<sequence length="189" mass="20886">MDIFVLTSEEYSVKSMDIKATGLSEISILGKITLIFNLFANLSSWISFTTTSWGEGYENDSRLGVGLWKICGTSLQTPCLDTAGVRIDWYASVQAFSIFGFVGSNISVALILIYIFWHRFKKNTKLAMAAGIICILSSAAYLLAVIIFASMFKDLGMHTLSWSFIFTVIALLLETLVGCALLIDARNFM</sequence>
<reference evidence="6 7" key="1">
    <citation type="journal article" date="2013" name="Nature">
        <title>Insights into bilaterian evolution from three spiralian genomes.</title>
        <authorList>
            <person name="Simakov O."/>
            <person name="Marletaz F."/>
            <person name="Cho S.J."/>
            <person name="Edsinger-Gonzales E."/>
            <person name="Havlak P."/>
            <person name="Hellsten U."/>
            <person name="Kuo D.H."/>
            <person name="Larsson T."/>
            <person name="Lv J."/>
            <person name="Arendt D."/>
            <person name="Savage R."/>
            <person name="Osoegawa K."/>
            <person name="de Jong P."/>
            <person name="Grimwood J."/>
            <person name="Chapman J.A."/>
            <person name="Shapiro H."/>
            <person name="Aerts A."/>
            <person name="Otillar R.P."/>
            <person name="Terry A.Y."/>
            <person name="Boore J.L."/>
            <person name="Grigoriev I.V."/>
            <person name="Lindberg D.R."/>
            <person name="Seaver E.C."/>
            <person name="Weisblat D.A."/>
            <person name="Putnam N.H."/>
            <person name="Rokhsar D.S."/>
        </authorList>
    </citation>
    <scope>NUCLEOTIDE SEQUENCE [LARGE SCALE GENOMIC DNA]</scope>
</reference>
<accession>V3ZRU1</accession>
<keyword evidence="4 5" id="KW-0472">Membrane</keyword>
<evidence type="ECO:0000313" key="6">
    <source>
        <dbReference type="EMBL" id="ESO94143.1"/>
    </source>
</evidence>
<evidence type="ECO:0000256" key="2">
    <source>
        <dbReference type="ARBA" id="ARBA00022692"/>
    </source>
</evidence>
<dbReference type="CTD" id="20238675"/>
<keyword evidence="2 5" id="KW-0812">Transmembrane</keyword>
<evidence type="ECO:0000313" key="7">
    <source>
        <dbReference type="Proteomes" id="UP000030746"/>
    </source>
</evidence>
<dbReference type="AlphaFoldDB" id="V3ZRU1"/>
<dbReference type="PANTHER" id="PTHR21284">
    <property type="entry name" value="EG:80H7.2 PROTEIN"/>
    <property type="match status" value="1"/>
</dbReference>
<dbReference type="OrthoDB" id="6152343at2759"/>
<feature type="transmembrane region" description="Helical" evidence="5">
    <location>
        <begin position="95"/>
        <end position="117"/>
    </location>
</feature>
<dbReference type="Gene3D" id="1.20.140.150">
    <property type="match status" value="1"/>
</dbReference>
<dbReference type="HOGENOM" id="CLU_1435944_0_0_1"/>
<dbReference type="GO" id="GO:0016020">
    <property type="term" value="C:membrane"/>
    <property type="evidence" value="ECO:0007669"/>
    <property type="project" value="UniProtKB-SubCell"/>
</dbReference>
<organism evidence="6 7">
    <name type="scientific">Lottia gigantea</name>
    <name type="common">Giant owl limpet</name>
    <dbReference type="NCBI Taxonomy" id="225164"/>
    <lineage>
        <taxon>Eukaryota</taxon>
        <taxon>Metazoa</taxon>
        <taxon>Spiralia</taxon>
        <taxon>Lophotrochozoa</taxon>
        <taxon>Mollusca</taxon>
        <taxon>Gastropoda</taxon>
        <taxon>Patellogastropoda</taxon>
        <taxon>Lottioidea</taxon>
        <taxon>Lottiidae</taxon>
        <taxon>Lottia</taxon>
    </lineage>
</organism>
<keyword evidence="7" id="KW-1185">Reference proteome</keyword>
<comment type="subcellular location">
    <subcellularLocation>
        <location evidence="1">Membrane</location>
        <topology evidence="1">Multi-pass membrane protein</topology>
    </subcellularLocation>
</comment>
<feature type="transmembrane region" description="Helical" evidence="5">
    <location>
        <begin position="28"/>
        <end position="48"/>
    </location>
</feature>
<evidence type="ECO:0000256" key="1">
    <source>
        <dbReference type="ARBA" id="ARBA00004141"/>
    </source>
</evidence>
<feature type="transmembrane region" description="Helical" evidence="5">
    <location>
        <begin position="164"/>
        <end position="183"/>
    </location>
</feature>
<gene>
    <name evidence="6" type="ORF">LOTGIDRAFT_161343</name>
</gene>
<dbReference type="PANTHER" id="PTHR21284:SF12">
    <property type="entry name" value="EG:80H7.2 PROTEIN"/>
    <property type="match status" value="1"/>
</dbReference>
<dbReference type="EMBL" id="KB201847">
    <property type="protein sequence ID" value="ESO94143.1"/>
    <property type="molecule type" value="Genomic_DNA"/>
</dbReference>
<name>V3ZRU1_LOTGI</name>
<evidence type="ECO:0000256" key="4">
    <source>
        <dbReference type="ARBA" id="ARBA00023136"/>
    </source>
</evidence>
<dbReference type="Pfam" id="PF00822">
    <property type="entry name" value="PMP22_Claudin"/>
    <property type="match status" value="1"/>
</dbReference>
<dbReference type="InterPro" id="IPR004031">
    <property type="entry name" value="PMP22/EMP/MP20/Claudin"/>
</dbReference>
<dbReference type="RefSeq" id="XP_009054992.1">
    <property type="nucleotide sequence ID" value="XM_009056744.1"/>
</dbReference>